<organism evidence="2 3">
    <name type="scientific">Pleurotus eryngii</name>
    <name type="common">Boletus of the steppes</name>
    <dbReference type="NCBI Taxonomy" id="5323"/>
    <lineage>
        <taxon>Eukaryota</taxon>
        <taxon>Fungi</taxon>
        <taxon>Dikarya</taxon>
        <taxon>Basidiomycota</taxon>
        <taxon>Agaricomycotina</taxon>
        <taxon>Agaricomycetes</taxon>
        <taxon>Agaricomycetidae</taxon>
        <taxon>Agaricales</taxon>
        <taxon>Pleurotineae</taxon>
        <taxon>Pleurotaceae</taxon>
        <taxon>Pleurotus</taxon>
    </lineage>
</organism>
<protein>
    <submittedName>
        <fullName evidence="2">Uncharacterized protein</fullName>
    </submittedName>
</protein>
<evidence type="ECO:0000313" key="3">
    <source>
        <dbReference type="Proteomes" id="UP000807025"/>
    </source>
</evidence>
<reference evidence="2" key="1">
    <citation type="submission" date="2020-11" db="EMBL/GenBank/DDBJ databases">
        <authorList>
            <consortium name="DOE Joint Genome Institute"/>
            <person name="Ahrendt S."/>
            <person name="Riley R."/>
            <person name="Andreopoulos W."/>
            <person name="Labutti K."/>
            <person name="Pangilinan J."/>
            <person name="Ruiz-Duenas F.J."/>
            <person name="Barrasa J.M."/>
            <person name="Sanchez-Garcia M."/>
            <person name="Camarero S."/>
            <person name="Miyauchi S."/>
            <person name="Serrano A."/>
            <person name="Linde D."/>
            <person name="Babiker R."/>
            <person name="Drula E."/>
            <person name="Ayuso-Fernandez I."/>
            <person name="Pacheco R."/>
            <person name="Padilla G."/>
            <person name="Ferreira P."/>
            <person name="Barriuso J."/>
            <person name="Kellner H."/>
            <person name="Castanera R."/>
            <person name="Alfaro M."/>
            <person name="Ramirez L."/>
            <person name="Pisabarro A.G."/>
            <person name="Kuo A."/>
            <person name="Tritt A."/>
            <person name="Lipzen A."/>
            <person name="He G."/>
            <person name="Yan M."/>
            <person name="Ng V."/>
            <person name="Cullen D."/>
            <person name="Martin F."/>
            <person name="Rosso M.-N."/>
            <person name="Henrissat B."/>
            <person name="Hibbett D."/>
            <person name="Martinez A.T."/>
            <person name="Grigoriev I.V."/>
        </authorList>
    </citation>
    <scope>NUCLEOTIDE SEQUENCE</scope>
    <source>
        <strain evidence="2">ATCC 90797</strain>
    </source>
</reference>
<dbReference type="OrthoDB" id="3058987at2759"/>
<evidence type="ECO:0000256" key="1">
    <source>
        <dbReference type="SAM" id="MobiDB-lite"/>
    </source>
</evidence>
<feature type="region of interest" description="Disordered" evidence="1">
    <location>
        <begin position="1"/>
        <end position="27"/>
    </location>
</feature>
<dbReference type="EMBL" id="MU154605">
    <property type="protein sequence ID" value="KAF9492176.1"/>
    <property type="molecule type" value="Genomic_DNA"/>
</dbReference>
<proteinExistence type="predicted"/>
<accession>A0A9P5ZR72</accession>
<evidence type="ECO:0000313" key="2">
    <source>
        <dbReference type="EMBL" id="KAF9492176.1"/>
    </source>
</evidence>
<dbReference type="Proteomes" id="UP000807025">
    <property type="component" value="Unassembled WGS sequence"/>
</dbReference>
<comment type="caution">
    <text evidence="2">The sequence shown here is derived from an EMBL/GenBank/DDBJ whole genome shotgun (WGS) entry which is preliminary data.</text>
</comment>
<feature type="compositionally biased region" description="Polar residues" evidence="1">
    <location>
        <begin position="9"/>
        <end position="27"/>
    </location>
</feature>
<sequence length="498" mass="55190">MPTEDLAPNSDTQQAQPDAVATSAQTTKTKARATGTWLEYLTASLPIYKAASQQSCAKASDALTNIVNGFFAKFHWQLPITVELPGPLISDNKTLSCEEKVLKGLIIEKMQKASSISNWIEYRATKLDTGIFQLNVTDEADPYAQLLSQYTSISMKPKKLLAGWQHWNNQVWLTLKARFNEQFKASGLLLGKCASVHNAYIIAKFHKLPPSEQERHTQEAIALHEAAKQAIADCLDQAITYARGAPENRAALPQTWGYTDKVKFKVVMENMLAYLRTCYMIKDCNGAAIPDTFEDNDTGNKDSQPHVSTKHQPHASGSSDEDVKEDLPWRKKKRTNETKDGKKPTPSVSSKHHQNTPPAPSLKGPKYENITQWDQANMIELPSGKWVPIVRNKKFTILASPLSRWKLTVPQFPPWLPMLLALKAWYAPAISINLHLGHPYAVPPLPLVSPLPADDTVDPGATLDPMVTEEPTPANPVIADTIEEPLTADLIIQAVLLV</sequence>
<feature type="compositionally biased region" description="Basic and acidic residues" evidence="1">
    <location>
        <begin position="325"/>
        <end position="343"/>
    </location>
</feature>
<feature type="region of interest" description="Disordered" evidence="1">
    <location>
        <begin position="295"/>
        <end position="366"/>
    </location>
</feature>
<name>A0A9P5ZR72_PLEER</name>
<gene>
    <name evidence="2" type="ORF">BDN71DRAFT_1509647</name>
</gene>
<dbReference type="AlphaFoldDB" id="A0A9P5ZR72"/>
<keyword evidence="3" id="KW-1185">Reference proteome</keyword>